<dbReference type="PANTHER" id="PTHR46374">
    <property type="entry name" value="PROTEIN CBG07384"/>
    <property type="match status" value="1"/>
</dbReference>
<evidence type="ECO:0000256" key="2">
    <source>
        <dbReference type="ARBA" id="ARBA00023055"/>
    </source>
</evidence>
<dbReference type="InterPro" id="IPR002913">
    <property type="entry name" value="START_lipid-bd_dom"/>
</dbReference>
<organism evidence="6 7">
    <name type="scientific">Saccoglossus kowalevskii</name>
    <name type="common">Acorn worm</name>
    <dbReference type="NCBI Taxonomy" id="10224"/>
    <lineage>
        <taxon>Eukaryota</taxon>
        <taxon>Metazoa</taxon>
        <taxon>Hemichordata</taxon>
        <taxon>Enteropneusta</taxon>
        <taxon>Harrimaniidae</taxon>
        <taxon>Saccoglossus</taxon>
    </lineage>
</organism>
<evidence type="ECO:0000256" key="4">
    <source>
        <dbReference type="ARBA" id="ARBA00024750"/>
    </source>
</evidence>
<dbReference type="Gene3D" id="3.30.530.20">
    <property type="match status" value="1"/>
</dbReference>
<proteinExistence type="predicted"/>
<sequence length="207" mass="23706">MADYKAIAGETIRIVLNYVDDDEWTVHKTTKEGKVSYKKSREWDGYVYRIDTTMDCSPRTAQEIVFNKDKHLKWNKNQKEITILKTIEEGCEVRHSSSPSAMMGLISPRDFCNIFGTASFPEKDLIIVYYQTVQYETCPPRDKYVRAINYPSGTVIFPIEGEPDKCKAVVITQFDAKLRPKSLAEKFYPSVLLEYGMAMRKGAVTCA</sequence>
<gene>
    <name evidence="7" type="primary">LOC102801247</name>
</gene>
<reference evidence="7" key="1">
    <citation type="submission" date="2025-08" db="UniProtKB">
        <authorList>
            <consortium name="RefSeq"/>
        </authorList>
    </citation>
    <scope>IDENTIFICATION</scope>
    <source>
        <tissue evidence="7">Testes</tissue>
    </source>
</reference>
<dbReference type="RefSeq" id="XP_006817347.1">
    <property type="nucleotide sequence ID" value="XM_006817284.1"/>
</dbReference>
<dbReference type="PANTHER" id="PTHR46374:SF1">
    <property type="entry name" value="START DOMAIN-CONTAINING PROTEIN"/>
    <property type="match status" value="1"/>
</dbReference>
<evidence type="ECO:0000256" key="3">
    <source>
        <dbReference type="ARBA" id="ARBA00023121"/>
    </source>
</evidence>
<evidence type="ECO:0000256" key="1">
    <source>
        <dbReference type="ARBA" id="ARBA00022448"/>
    </source>
</evidence>
<dbReference type="Pfam" id="PF01852">
    <property type="entry name" value="START"/>
    <property type="match status" value="1"/>
</dbReference>
<evidence type="ECO:0000313" key="6">
    <source>
        <dbReference type="Proteomes" id="UP000694865"/>
    </source>
</evidence>
<comment type="function">
    <text evidence="4">May be involved in the intracellular transport of sterols or other lipids. May bind cholesterol or other sterols.</text>
</comment>
<keyword evidence="3" id="KW-0446">Lipid-binding</keyword>
<keyword evidence="6" id="KW-1185">Reference proteome</keyword>
<accession>A0ABM0MBF6</accession>
<dbReference type="InterPro" id="IPR043556">
    <property type="entry name" value="StARD5/6"/>
</dbReference>
<dbReference type="SUPFAM" id="SSF55961">
    <property type="entry name" value="Bet v1-like"/>
    <property type="match status" value="1"/>
</dbReference>
<dbReference type="Proteomes" id="UP000694865">
    <property type="component" value="Unplaced"/>
</dbReference>
<keyword evidence="2" id="KW-0445">Lipid transport</keyword>
<dbReference type="InterPro" id="IPR023393">
    <property type="entry name" value="START-like_dom_sf"/>
</dbReference>
<evidence type="ECO:0000313" key="7">
    <source>
        <dbReference type="RefSeq" id="XP_006817347.1"/>
    </source>
</evidence>
<name>A0ABM0MBF6_SACKO</name>
<dbReference type="SMART" id="SM00234">
    <property type="entry name" value="START"/>
    <property type="match status" value="1"/>
</dbReference>
<evidence type="ECO:0000259" key="5">
    <source>
        <dbReference type="PROSITE" id="PS50848"/>
    </source>
</evidence>
<dbReference type="GeneID" id="102801247"/>
<dbReference type="PROSITE" id="PS50848">
    <property type="entry name" value="START"/>
    <property type="match status" value="1"/>
</dbReference>
<protein>
    <submittedName>
        <fullName evidence="7">StAR-related lipid transfer protein 6-like</fullName>
    </submittedName>
</protein>
<keyword evidence="1" id="KW-0813">Transport</keyword>
<feature type="domain" description="START" evidence="5">
    <location>
        <begin position="20"/>
        <end position="207"/>
    </location>
</feature>